<name>A0A1X1EGE8_PANCY</name>
<comment type="similarity">
    <text evidence="12">Belongs to the ArnF family.</text>
</comment>
<dbReference type="Proteomes" id="UP000193749">
    <property type="component" value="Unassembled WGS sequence"/>
</dbReference>
<dbReference type="OrthoDB" id="5592809at2"/>
<evidence type="ECO:0000256" key="8">
    <source>
        <dbReference type="ARBA" id="ARBA00022985"/>
    </source>
</evidence>
<evidence type="ECO:0000256" key="11">
    <source>
        <dbReference type="ARBA" id="ARBA00023136"/>
    </source>
</evidence>
<comment type="subunit">
    <text evidence="12">Heterodimer of ArnE and ArnF.</text>
</comment>
<dbReference type="GO" id="GO:0005886">
    <property type="term" value="C:plasma membrane"/>
    <property type="evidence" value="ECO:0007669"/>
    <property type="project" value="UniProtKB-SubCell"/>
</dbReference>
<evidence type="ECO:0000256" key="1">
    <source>
        <dbReference type="ARBA" id="ARBA00004651"/>
    </source>
</evidence>
<evidence type="ECO:0000256" key="2">
    <source>
        <dbReference type="ARBA" id="ARBA00022448"/>
    </source>
</evidence>
<feature type="transmembrane region" description="Helical" evidence="12">
    <location>
        <begin position="78"/>
        <end position="96"/>
    </location>
</feature>
<evidence type="ECO:0000256" key="6">
    <source>
        <dbReference type="ARBA" id="ARBA00022556"/>
    </source>
</evidence>
<dbReference type="RefSeq" id="WP_084880963.1">
    <property type="nucleotide sequence ID" value="NZ_JAGGMY010000004.1"/>
</dbReference>
<keyword evidence="10 12" id="KW-0443">Lipid metabolism</keyword>
<dbReference type="NCBIfam" id="NF002816">
    <property type="entry name" value="PRK02971.1-2"/>
    <property type="match status" value="1"/>
</dbReference>
<dbReference type="InterPro" id="IPR037185">
    <property type="entry name" value="EmrE-like"/>
</dbReference>
<keyword evidence="7 12" id="KW-0812">Transmembrane</keyword>
<dbReference type="GO" id="GO:1901505">
    <property type="term" value="F:carbohydrate derivative transmembrane transporter activity"/>
    <property type="evidence" value="ECO:0007669"/>
    <property type="project" value="InterPro"/>
</dbReference>
<reference evidence="13 14" key="1">
    <citation type="journal article" date="2017" name="Antonie Van Leeuwenhoek">
        <title>Phylogenomic resolution of the bacterial genus Pantoea and its relationship with Erwinia and Tatumella.</title>
        <authorList>
            <person name="Palmer M."/>
            <person name="Steenkamp E.T."/>
            <person name="Coetzee M.P."/>
            <person name="Chan W.Y."/>
            <person name="van Zyl E."/>
            <person name="De Maayer P."/>
            <person name="Coutinho T.A."/>
            <person name="Blom J."/>
            <person name="Smits T.H."/>
            <person name="Duffy B."/>
            <person name="Venter S.N."/>
        </authorList>
    </citation>
    <scope>NUCLEOTIDE SEQUENCE [LARGE SCALE GENOMIC DNA]</scope>
    <source>
        <strain evidence="13 14">LMG 2657</strain>
    </source>
</reference>
<dbReference type="InterPro" id="IPR022832">
    <property type="entry name" value="Flippase_ArnF"/>
</dbReference>
<comment type="subcellular location">
    <subcellularLocation>
        <location evidence="12">Cell inner membrane</location>
        <topology evidence="12">Multi-pass membrane protein</topology>
    </subcellularLocation>
    <subcellularLocation>
        <location evidence="1">Cell membrane</location>
        <topology evidence="1">Multi-pass membrane protein</topology>
    </subcellularLocation>
</comment>
<evidence type="ECO:0000256" key="3">
    <source>
        <dbReference type="ARBA" id="ARBA00022475"/>
    </source>
</evidence>
<evidence type="ECO:0000256" key="7">
    <source>
        <dbReference type="ARBA" id="ARBA00022692"/>
    </source>
</evidence>
<dbReference type="STRING" id="55209.HA50_29115"/>
<feature type="transmembrane region" description="Helical" evidence="12">
    <location>
        <begin position="46"/>
        <end position="66"/>
    </location>
</feature>
<protein>
    <recommendedName>
        <fullName evidence="12">Probable 4-amino-4-deoxy-L-arabinose-phosphoundecaprenol flippase subunit ArnF</fullName>
        <shortName evidence="12">L-Ara4N-phosphoundecaprenol flippase subunit ArnF</shortName>
    </recommendedName>
    <alternativeName>
        <fullName evidence="12">Undecaprenyl phosphate-aminoarabinose flippase subunit ArnF</fullName>
    </alternativeName>
</protein>
<evidence type="ECO:0000256" key="4">
    <source>
        <dbReference type="ARBA" id="ARBA00022516"/>
    </source>
</evidence>
<evidence type="ECO:0000256" key="9">
    <source>
        <dbReference type="ARBA" id="ARBA00022989"/>
    </source>
</evidence>
<comment type="caution">
    <text evidence="12">Lacks conserved residue(s) required for the propagation of feature annotation.</text>
</comment>
<dbReference type="AlphaFoldDB" id="A0A1X1EGE8"/>
<keyword evidence="14" id="KW-1185">Reference proteome</keyword>
<keyword evidence="11 12" id="KW-0472">Membrane</keyword>
<dbReference type="Gene3D" id="1.10.3730.20">
    <property type="match status" value="1"/>
</dbReference>
<comment type="function">
    <text evidence="12">Translocates 4-amino-4-deoxy-L-arabinose-phosphoundecaprenol (alpha-L-Ara4N-phosphoundecaprenol) from the cytoplasmic to the periplasmic side of the inner membrane.</text>
</comment>
<dbReference type="SUPFAM" id="SSF103481">
    <property type="entry name" value="Multidrug resistance efflux transporter EmrE"/>
    <property type="match status" value="1"/>
</dbReference>
<dbReference type="GO" id="GO:0009103">
    <property type="term" value="P:lipopolysaccharide biosynthetic process"/>
    <property type="evidence" value="ECO:0007669"/>
    <property type="project" value="UniProtKB-UniRule"/>
</dbReference>
<dbReference type="PANTHER" id="PTHR30561">
    <property type="entry name" value="SMR FAMILY PROTON-DEPENDENT DRUG EFFLUX TRANSPORTER SUGE"/>
    <property type="match status" value="1"/>
</dbReference>
<keyword evidence="6 12" id="KW-0441">Lipid A biosynthesis</keyword>
<organism evidence="13 14">
    <name type="scientific">Pantoea cypripedii</name>
    <name type="common">Pectobacterium cypripedii</name>
    <name type="synonym">Erwinia cypripedii</name>
    <dbReference type="NCBI Taxonomy" id="55209"/>
    <lineage>
        <taxon>Bacteria</taxon>
        <taxon>Pseudomonadati</taxon>
        <taxon>Pseudomonadota</taxon>
        <taxon>Gammaproteobacteria</taxon>
        <taxon>Enterobacterales</taxon>
        <taxon>Erwiniaceae</taxon>
        <taxon>Pantoea</taxon>
    </lineage>
</organism>
<proteinExistence type="inferred from homology"/>
<keyword evidence="5 12" id="KW-0997">Cell inner membrane</keyword>
<evidence type="ECO:0000313" key="13">
    <source>
        <dbReference type="EMBL" id="ORM88000.1"/>
    </source>
</evidence>
<dbReference type="PANTHER" id="PTHR30561:SF9">
    <property type="entry name" value="4-AMINO-4-DEOXY-L-ARABINOSE-PHOSPHOUNDECAPRENOL FLIPPASE SUBUNIT ARNF-RELATED"/>
    <property type="match status" value="1"/>
</dbReference>
<keyword evidence="4 12" id="KW-0444">Lipid biosynthesis</keyword>
<keyword evidence="3 12" id="KW-1003">Cell membrane</keyword>
<feature type="transmembrane region" description="Helical" evidence="12">
    <location>
        <begin position="102"/>
        <end position="122"/>
    </location>
</feature>
<keyword evidence="9 12" id="KW-1133">Transmembrane helix</keyword>
<evidence type="ECO:0000313" key="14">
    <source>
        <dbReference type="Proteomes" id="UP000193749"/>
    </source>
</evidence>
<dbReference type="GO" id="GO:0009245">
    <property type="term" value="P:lipid A biosynthetic process"/>
    <property type="evidence" value="ECO:0007669"/>
    <property type="project" value="UniProtKB-UniRule"/>
</dbReference>
<keyword evidence="8 12" id="KW-0448">Lipopolysaccharide biosynthesis</keyword>
<comment type="pathway">
    <text evidence="12">Bacterial outer membrane biogenesis; lipopolysaccharide biosynthesis.</text>
</comment>
<comment type="caution">
    <text evidence="13">The sequence shown here is derived from an EMBL/GenBank/DDBJ whole genome shotgun (WGS) entry which is preliminary data.</text>
</comment>
<dbReference type="UniPathway" id="UPA00030"/>
<keyword evidence="2 12" id="KW-0813">Transport</keyword>
<evidence type="ECO:0000256" key="12">
    <source>
        <dbReference type="HAMAP-Rule" id="MF_00538"/>
    </source>
</evidence>
<dbReference type="InterPro" id="IPR000390">
    <property type="entry name" value="Small_drug/metabolite_transptr"/>
</dbReference>
<evidence type="ECO:0000256" key="5">
    <source>
        <dbReference type="ARBA" id="ARBA00022519"/>
    </source>
</evidence>
<evidence type="ECO:0000256" key="10">
    <source>
        <dbReference type="ARBA" id="ARBA00023098"/>
    </source>
</evidence>
<dbReference type="HAMAP" id="MF_00538">
    <property type="entry name" value="Flippase_ArnF"/>
    <property type="match status" value="1"/>
</dbReference>
<dbReference type="EMBL" id="MLJI01000003">
    <property type="protein sequence ID" value="ORM88000.1"/>
    <property type="molecule type" value="Genomic_DNA"/>
</dbReference>
<gene>
    <name evidence="12" type="primary">arnF</name>
    <name evidence="13" type="ORF">HA50_29115</name>
</gene>
<accession>A0A1X1EGE8</accession>
<sequence length="124" mass="13644">MKGYGLALCSVVLVSLAQLLMRSAMLQFPAWPDVLTPLLWQHPQPLVFLFIGLSAYALSMLCWMLSLRHLALNRVYPLLSISYVLVWLAAISLPVFGETFRWSSLAGVGLIVAGLLCVSLPGKK</sequence>